<feature type="coiled-coil region" evidence="1">
    <location>
        <begin position="266"/>
        <end position="293"/>
    </location>
</feature>
<dbReference type="PANTHER" id="PTHR37271">
    <property type="entry name" value="KARYOGAMY PROTEIN KAR9"/>
    <property type="match status" value="1"/>
</dbReference>
<evidence type="ECO:0008006" key="5">
    <source>
        <dbReference type="Google" id="ProtNLM"/>
    </source>
</evidence>
<dbReference type="GO" id="GO:0043332">
    <property type="term" value="C:mating projection tip"/>
    <property type="evidence" value="ECO:0007669"/>
    <property type="project" value="TreeGrafter"/>
</dbReference>
<keyword evidence="4" id="KW-1185">Reference proteome</keyword>
<dbReference type="GO" id="GO:0005816">
    <property type="term" value="C:spindle pole body"/>
    <property type="evidence" value="ECO:0007669"/>
    <property type="project" value="TreeGrafter"/>
</dbReference>
<sequence>MELSLGRLTRSSSLMSVTSLARQSFSTQLSRLTSLSLPSTEYLRSKISSLQTPEAIVSLRASGQDILKWITVAQAVLSGLDAEDDVEWAASGKDSLGKVELAVTNFGEIIKTFIELSDEVSSRDDPNPTSLAELVRGIDSITDAWAKVKSTLDNVKEQVEISLEWVESMQIINDITTELDECQTIAFEIEEERHKAPKVLGEEGVCQEKPSLPNWGHRRSNTFDESNMSMVKLDGRMQPLRASLDFLKPRLVSFAKRADLAFPSAILELNEKRNHLENQWNKLKSNYTSLKKELEDDHWVASFKSTAAQANHMMDSIERSLRRVQSYLLTGASKDAEKCVKTYYAKRSGYGPPIERVLTMFESHLQSRGTLNGVILRTKSVIQNRWAELSKEMDLLEHQVDSTFSDGISSISLNDISDSGSTAPSEPSRAITPKRMSNALPPSVLPQMKSPTRIPLSTKRISLAPQHALNTPARNNRAVSPIPPRTLRRLTSFSSMGKITPPKPLWNSSIKADDVFTTFLPSPVHSPSSQTFHARISSNPPCTNHFNGSAKSSDGLKSIDEVINRRASSIPRPLSDILRVSRPRRESAMHIPACIKSPLSESGANGRPKPAWR</sequence>
<dbReference type="GO" id="GO:0051293">
    <property type="term" value="P:establishment of spindle localization"/>
    <property type="evidence" value="ECO:0007669"/>
    <property type="project" value="TreeGrafter"/>
</dbReference>
<reference evidence="3 4" key="1">
    <citation type="submission" date="2016-04" db="EMBL/GenBank/DDBJ databases">
        <title>Evolutionary innovation and constraint leading to complex multicellularity in the Ascomycota.</title>
        <authorList>
            <person name="Cisse O."/>
            <person name="Nguyen A."/>
            <person name="Hewitt D.A."/>
            <person name="Jedd G."/>
            <person name="Stajich J.E."/>
        </authorList>
    </citation>
    <scope>NUCLEOTIDE SEQUENCE [LARGE SCALE GENOMIC DNA]</scope>
    <source>
        <strain evidence="3 4">DAH-3</strain>
    </source>
</reference>
<dbReference type="OrthoDB" id="5559380at2759"/>
<feature type="region of interest" description="Disordered" evidence="2">
    <location>
        <begin position="415"/>
        <end position="450"/>
    </location>
</feature>
<feature type="region of interest" description="Disordered" evidence="2">
    <location>
        <begin position="594"/>
        <end position="613"/>
    </location>
</feature>
<proteinExistence type="predicted"/>
<protein>
    <recommendedName>
        <fullName evidence="5">Karyogamy protein</fullName>
    </recommendedName>
</protein>
<keyword evidence="1" id="KW-0175">Coiled coil</keyword>
<evidence type="ECO:0000256" key="1">
    <source>
        <dbReference type="SAM" id="Coils"/>
    </source>
</evidence>
<organism evidence="3 4">
    <name type="scientific">Neolecta irregularis (strain DAH-3)</name>
    <dbReference type="NCBI Taxonomy" id="1198029"/>
    <lineage>
        <taxon>Eukaryota</taxon>
        <taxon>Fungi</taxon>
        <taxon>Dikarya</taxon>
        <taxon>Ascomycota</taxon>
        <taxon>Taphrinomycotina</taxon>
        <taxon>Neolectales</taxon>
        <taxon>Neolectaceae</taxon>
        <taxon>Neolecta</taxon>
    </lineage>
</organism>
<dbReference type="EMBL" id="LXFE01000417">
    <property type="protein sequence ID" value="OLL25401.1"/>
    <property type="molecule type" value="Genomic_DNA"/>
</dbReference>
<evidence type="ECO:0000256" key="2">
    <source>
        <dbReference type="SAM" id="MobiDB-lite"/>
    </source>
</evidence>
<dbReference type="Proteomes" id="UP000186594">
    <property type="component" value="Unassembled WGS sequence"/>
</dbReference>
<evidence type="ECO:0000313" key="4">
    <source>
        <dbReference type="Proteomes" id="UP000186594"/>
    </source>
</evidence>
<comment type="caution">
    <text evidence="3">The sequence shown here is derived from an EMBL/GenBank/DDBJ whole genome shotgun (WGS) entry which is preliminary data.</text>
</comment>
<accession>A0A1U7LSA6</accession>
<dbReference type="STRING" id="1198029.A0A1U7LSA6"/>
<dbReference type="GO" id="GO:0030473">
    <property type="term" value="P:nuclear migration along microtubule"/>
    <property type="evidence" value="ECO:0007669"/>
    <property type="project" value="TreeGrafter"/>
</dbReference>
<dbReference type="OMA" id="LNIMHAG"/>
<dbReference type="InterPro" id="IPR013889">
    <property type="entry name" value="Karyogamy_KAR9"/>
</dbReference>
<gene>
    <name evidence="3" type="ORF">NEOLI_001225</name>
</gene>
<evidence type="ECO:0000313" key="3">
    <source>
        <dbReference type="EMBL" id="OLL25401.1"/>
    </source>
</evidence>
<dbReference type="Gene3D" id="1.20.58.60">
    <property type="match status" value="1"/>
</dbReference>
<dbReference type="PANTHER" id="PTHR37271:SF1">
    <property type="entry name" value="KARYOGAMY PROTEIN KAR9"/>
    <property type="match status" value="1"/>
</dbReference>
<dbReference type="AlphaFoldDB" id="A0A1U7LSA6"/>
<dbReference type="Pfam" id="PF08580">
    <property type="entry name" value="KAR9"/>
    <property type="match status" value="1"/>
</dbReference>
<dbReference type="GO" id="GO:0005938">
    <property type="term" value="C:cell cortex"/>
    <property type="evidence" value="ECO:0007669"/>
    <property type="project" value="TreeGrafter"/>
</dbReference>
<name>A0A1U7LSA6_NEOID</name>
<dbReference type="SUPFAM" id="SSF46966">
    <property type="entry name" value="Spectrin repeat"/>
    <property type="match status" value="1"/>
</dbReference>